<comment type="caution">
    <text evidence="4">The sequence shown here is derived from an EMBL/GenBank/DDBJ whole genome shotgun (WGS) entry which is preliminary data.</text>
</comment>
<dbReference type="InterPro" id="IPR002104">
    <property type="entry name" value="Integrase_catalytic"/>
</dbReference>
<dbReference type="GO" id="GO:0015074">
    <property type="term" value="P:DNA integration"/>
    <property type="evidence" value="ECO:0007669"/>
    <property type="project" value="InterPro"/>
</dbReference>
<accession>A0A2U1V582</accession>
<dbReference type="InterPro" id="IPR013762">
    <property type="entry name" value="Integrase-like_cat_sf"/>
</dbReference>
<evidence type="ECO:0000256" key="2">
    <source>
        <dbReference type="SAM" id="MobiDB-lite"/>
    </source>
</evidence>
<dbReference type="InterPro" id="IPR011010">
    <property type="entry name" value="DNA_brk_join_enz"/>
</dbReference>
<dbReference type="CDD" id="cd00397">
    <property type="entry name" value="DNA_BRE_C"/>
    <property type="match status" value="1"/>
</dbReference>
<keyword evidence="1" id="KW-0233">DNA recombination</keyword>
<name>A0A2U1V582_9PROT</name>
<dbReference type="OrthoDB" id="6819422at2"/>
<evidence type="ECO:0000256" key="1">
    <source>
        <dbReference type="ARBA" id="ARBA00023172"/>
    </source>
</evidence>
<evidence type="ECO:0000313" key="4">
    <source>
        <dbReference type="EMBL" id="PWC29055.1"/>
    </source>
</evidence>
<proteinExistence type="predicted"/>
<dbReference type="EMBL" id="PDOA01000005">
    <property type="protein sequence ID" value="PWC29055.1"/>
    <property type="molecule type" value="Genomic_DNA"/>
</dbReference>
<dbReference type="Pfam" id="PF00589">
    <property type="entry name" value="Phage_integrase"/>
    <property type="match status" value="1"/>
</dbReference>
<protein>
    <submittedName>
        <fullName evidence="4">Integrase</fullName>
    </submittedName>
</protein>
<dbReference type="AlphaFoldDB" id="A0A2U1V582"/>
<dbReference type="Gene3D" id="1.10.443.10">
    <property type="entry name" value="Intergrase catalytic core"/>
    <property type="match status" value="1"/>
</dbReference>
<feature type="region of interest" description="Disordered" evidence="2">
    <location>
        <begin position="361"/>
        <end position="396"/>
    </location>
</feature>
<evidence type="ECO:0000313" key="5">
    <source>
        <dbReference type="Proteomes" id="UP000245048"/>
    </source>
</evidence>
<dbReference type="SUPFAM" id="SSF56349">
    <property type="entry name" value="DNA breaking-rejoining enzymes"/>
    <property type="match status" value="1"/>
</dbReference>
<feature type="domain" description="Tyr recombinase" evidence="3">
    <location>
        <begin position="200"/>
        <end position="410"/>
    </location>
</feature>
<dbReference type="GO" id="GO:0006310">
    <property type="term" value="P:DNA recombination"/>
    <property type="evidence" value="ECO:0007669"/>
    <property type="project" value="UniProtKB-KW"/>
</dbReference>
<reference evidence="5" key="1">
    <citation type="submission" date="2017-10" db="EMBL/GenBank/DDBJ databases">
        <authorList>
            <person name="Toshchakov S.V."/>
            <person name="Goeva M.A."/>
        </authorList>
    </citation>
    <scope>NUCLEOTIDE SEQUENCE [LARGE SCALE GENOMIC DNA]</scope>
    <source>
        <strain evidence="5">JR1/69-1-13</strain>
    </source>
</reference>
<dbReference type="GO" id="GO:0003677">
    <property type="term" value="F:DNA binding"/>
    <property type="evidence" value="ECO:0007669"/>
    <property type="project" value="InterPro"/>
</dbReference>
<evidence type="ECO:0000259" key="3">
    <source>
        <dbReference type="PROSITE" id="PS51898"/>
    </source>
</evidence>
<feature type="compositionally biased region" description="Basic and acidic residues" evidence="2">
    <location>
        <begin position="368"/>
        <end position="378"/>
    </location>
</feature>
<dbReference type="Proteomes" id="UP000245048">
    <property type="component" value="Unassembled WGS sequence"/>
</dbReference>
<gene>
    <name evidence="4" type="ORF">CR165_10735</name>
</gene>
<keyword evidence="5" id="KW-1185">Reference proteome</keyword>
<dbReference type="PROSITE" id="PS51898">
    <property type="entry name" value="TYR_RECOMBINASE"/>
    <property type="match status" value="1"/>
</dbReference>
<sequence length="419" mass="47105">MLGFEVRRFAARSGREVAVLLERGGGPLFWPNVFVTADYVRRGASVNTSVKVLRSIGMAWLWAASLGRNLEEDLATGSFLSLEDADLLADFLRASAADQGDWSSGGGKPASMPFRVSRLEDYRPDPRSLRAPKAKAAEPVEAAARIRWVAAYVEWHLQRRLGDLDRRQAEAGTLLGVSEMVVARLRSLAPRAKGQSDDDLTLEGVSREVLQAIEDAVVPGSPANPFATPFLQARNYLYWRLLLDTGARRGEGRHAKAEDISYSTRRFRIRVSKTVPRTVPIGPQTAEAFDRFINEHWAHLPRAARGRGYLFTDEKGVHLSLRSCNRIFERIRQHVPGVPAFLAPHTLRRTWNDSFSERVDAMPPGQRLSEKQENEMRNRHQGWSKKSSMGSRYSKRHIRREADRIAEEMASNIAGPKED</sequence>
<organism evidence="4 5">
    <name type="scientific">Teichococcus aestuarii</name>
    <dbReference type="NCBI Taxonomy" id="568898"/>
    <lineage>
        <taxon>Bacteria</taxon>
        <taxon>Pseudomonadati</taxon>
        <taxon>Pseudomonadota</taxon>
        <taxon>Alphaproteobacteria</taxon>
        <taxon>Acetobacterales</taxon>
        <taxon>Roseomonadaceae</taxon>
        <taxon>Roseomonas</taxon>
    </lineage>
</organism>
<dbReference type="RefSeq" id="WP_109516973.1">
    <property type="nucleotide sequence ID" value="NZ_PDOA01000005.1"/>
</dbReference>